<keyword evidence="1" id="KW-0812">Transmembrane</keyword>
<dbReference type="OrthoDB" id="7349915at2"/>
<evidence type="ECO:0008006" key="4">
    <source>
        <dbReference type="Google" id="ProtNLM"/>
    </source>
</evidence>
<protein>
    <recommendedName>
        <fullName evidence="4">DUF2975 domain-containing protein</fullName>
    </recommendedName>
</protein>
<feature type="transmembrane region" description="Helical" evidence="1">
    <location>
        <begin position="109"/>
        <end position="127"/>
    </location>
</feature>
<feature type="transmembrane region" description="Helical" evidence="1">
    <location>
        <begin position="60"/>
        <end position="88"/>
    </location>
</feature>
<evidence type="ECO:0000256" key="1">
    <source>
        <dbReference type="SAM" id="Phobius"/>
    </source>
</evidence>
<feature type="transmembrane region" description="Helical" evidence="1">
    <location>
        <begin position="12"/>
        <end position="40"/>
    </location>
</feature>
<evidence type="ECO:0000313" key="3">
    <source>
        <dbReference type="Proteomes" id="UP000037643"/>
    </source>
</evidence>
<dbReference type="RefSeq" id="WP_047806935.1">
    <property type="nucleotide sequence ID" value="NZ_CP011805.1"/>
</dbReference>
<gene>
    <name evidence="2" type="ORF">AM2010_1982</name>
</gene>
<feature type="transmembrane region" description="Helical" evidence="1">
    <location>
        <begin position="147"/>
        <end position="167"/>
    </location>
</feature>
<accession>A0A0G3XBT5</accession>
<dbReference type="STRING" id="543877.AM2010_1982"/>
<keyword evidence="3" id="KW-1185">Reference proteome</keyword>
<dbReference type="KEGG" id="amx:AM2010_1982"/>
<dbReference type="PATRIC" id="fig|543877.4.peg.2013"/>
<name>A0A0G3XBT5_9SPHN</name>
<evidence type="ECO:0000313" key="2">
    <source>
        <dbReference type="EMBL" id="AKM08044.1"/>
    </source>
</evidence>
<organism evidence="2 3">
    <name type="scientific">Pelagerythrobacter marensis</name>
    <dbReference type="NCBI Taxonomy" id="543877"/>
    <lineage>
        <taxon>Bacteria</taxon>
        <taxon>Pseudomonadati</taxon>
        <taxon>Pseudomonadota</taxon>
        <taxon>Alphaproteobacteria</taxon>
        <taxon>Sphingomonadales</taxon>
        <taxon>Erythrobacteraceae</taxon>
        <taxon>Pelagerythrobacter</taxon>
    </lineage>
</organism>
<dbReference type="AlphaFoldDB" id="A0A0G3XBT5"/>
<sequence>MSAINDPLLMIAKIVLAFLMGVLAFVTVVLIAGAVAAPIFEGSIVAELIADGKGQPPAGFVWLVSILLIGIAGLLGLLIYFLLLLWRIVGTVGAGDPFVPENAARLSRMGWVAVAGNILALFVAAAVTRVATVAADMGDDVDFNADIDFGGGGLLLILVLFILARVFRHGAAMREDLEGTV</sequence>
<dbReference type="InterPro" id="IPR021354">
    <property type="entry name" value="DUF2975"/>
</dbReference>
<proteinExistence type="predicted"/>
<keyword evidence="1" id="KW-1133">Transmembrane helix</keyword>
<dbReference type="Pfam" id="PF11188">
    <property type="entry name" value="DUF2975"/>
    <property type="match status" value="1"/>
</dbReference>
<dbReference type="Proteomes" id="UP000037643">
    <property type="component" value="Chromosome"/>
</dbReference>
<reference evidence="2 3" key="1">
    <citation type="submission" date="2015-06" db="EMBL/GenBank/DDBJ databases">
        <authorList>
            <person name="Kim K.M."/>
        </authorList>
    </citation>
    <scope>NUCLEOTIDE SEQUENCE [LARGE SCALE GENOMIC DNA]</scope>
    <source>
        <strain evidence="2 3">KCTC 22370</strain>
    </source>
</reference>
<dbReference type="EMBL" id="CP011805">
    <property type="protein sequence ID" value="AKM08044.1"/>
    <property type="molecule type" value="Genomic_DNA"/>
</dbReference>
<keyword evidence="1" id="KW-0472">Membrane</keyword>